<reference evidence="4 5" key="1">
    <citation type="submission" date="2016-01" db="EMBL/GenBank/DDBJ databases">
        <title>Characterization of the Clostridium difficile lineages that are prevalent in Hong Kong and China.</title>
        <authorList>
            <person name="Kwok J.S.-L."/>
            <person name="Lam W.-Y."/>
            <person name="Ip M."/>
            <person name="Chan T.-F."/>
            <person name="Hawkey P.M."/>
            <person name="Tsui S.K.-W."/>
        </authorList>
    </citation>
    <scope>NUCLEOTIDE SEQUENCE [LARGE SCALE GENOMIC DNA]</scope>
    <source>
        <strain evidence="4 5">300064</strain>
    </source>
</reference>
<name>A0A2S7FDH6_CLOBU</name>
<accession>A0A2S7FDH6</accession>
<proteinExistence type="predicted"/>
<evidence type="ECO:0000313" key="5">
    <source>
        <dbReference type="Proteomes" id="UP000238081"/>
    </source>
</evidence>
<dbReference type="PROSITE" id="PS00211">
    <property type="entry name" value="ABC_TRANSPORTER_1"/>
    <property type="match status" value="1"/>
</dbReference>
<sequence length="312" mass="35096">MKSIIEVKNLVKMYKTHKAVNNISFVVKKGEILGFLGPNGAGKSTTINVLSTVLKPDDGKINFLGEDINNNIFNVKKNIGVVPQDLAIYEDIPAERNVRFFASLYGLKGKDLDTKVKEALEFVKLYDRKDEKPKSFSGGMKRRLNIACAIAHDPKLIIMDEPTVGIDPQSRNHILESILKLKEKGATIIYTTHYMEEVEEIADRIIIIDNGSIVAEGSKEELKESIKDERIYNIYADNIENLSGNIFFKIEGVKKVDIQKNCICITTLNTIENLDKIILFMINSGCKIKNINTSMPSLETVFLNLTGRKLRD</sequence>
<dbReference type="EMBL" id="LRDH01000067">
    <property type="protein sequence ID" value="PPV16740.1"/>
    <property type="molecule type" value="Genomic_DNA"/>
</dbReference>
<comment type="caution">
    <text evidence="4">The sequence shown here is derived from an EMBL/GenBank/DDBJ whole genome shotgun (WGS) entry which is preliminary data.</text>
</comment>
<dbReference type="Proteomes" id="UP000238081">
    <property type="component" value="Unassembled WGS sequence"/>
</dbReference>
<dbReference type="PANTHER" id="PTHR43582">
    <property type="entry name" value="LINEARMYCIN RESISTANCE ATP-BINDING PROTEIN LNRL"/>
    <property type="match status" value="1"/>
</dbReference>
<dbReference type="GO" id="GO:0005524">
    <property type="term" value="F:ATP binding"/>
    <property type="evidence" value="ECO:0007669"/>
    <property type="project" value="UniProtKB-KW"/>
</dbReference>
<dbReference type="GO" id="GO:0016887">
    <property type="term" value="F:ATP hydrolysis activity"/>
    <property type="evidence" value="ECO:0007669"/>
    <property type="project" value="InterPro"/>
</dbReference>
<gene>
    <name evidence="4" type="ORF">AWN73_09495</name>
</gene>
<keyword evidence="2 4" id="KW-0067">ATP-binding</keyword>
<keyword evidence="1" id="KW-0547">Nucleotide-binding</keyword>
<dbReference type="RefSeq" id="WP_043665171.1">
    <property type="nucleotide sequence ID" value="NZ_CANCWB010000002.1"/>
</dbReference>
<evidence type="ECO:0000259" key="3">
    <source>
        <dbReference type="PROSITE" id="PS50893"/>
    </source>
</evidence>
<dbReference type="PROSITE" id="PS50893">
    <property type="entry name" value="ABC_TRANSPORTER_2"/>
    <property type="match status" value="1"/>
</dbReference>
<dbReference type="InterPro" id="IPR027417">
    <property type="entry name" value="P-loop_NTPase"/>
</dbReference>
<dbReference type="InterPro" id="IPR003439">
    <property type="entry name" value="ABC_transporter-like_ATP-bd"/>
</dbReference>
<organism evidence="4 5">
    <name type="scientific">Clostridium butyricum</name>
    <dbReference type="NCBI Taxonomy" id="1492"/>
    <lineage>
        <taxon>Bacteria</taxon>
        <taxon>Bacillati</taxon>
        <taxon>Bacillota</taxon>
        <taxon>Clostridia</taxon>
        <taxon>Eubacteriales</taxon>
        <taxon>Clostridiaceae</taxon>
        <taxon>Clostridium</taxon>
    </lineage>
</organism>
<dbReference type="Pfam" id="PF00005">
    <property type="entry name" value="ABC_tran"/>
    <property type="match status" value="1"/>
</dbReference>
<dbReference type="InterPro" id="IPR003593">
    <property type="entry name" value="AAA+_ATPase"/>
</dbReference>
<dbReference type="PANTHER" id="PTHR43582:SF2">
    <property type="entry name" value="LINEARMYCIN RESISTANCE ATP-BINDING PROTEIN LNRL"/>
    <property type="match status" value="1"/>
</dbReference>
<dbReference type="SMART" id="SM00382">
    <property type="entry name" value="AAA"/>
    <property type="match status" value="1"/>
</dbReference>
<dbReference type="InterPro" id="IPR017871">
    <property type="entry name" value="ABC_transporter-like_CS"/>
</dbReference>
<protein>
    <submittedName>
        <fullName evidence="4">Antibiotic ABC transporter ATP-binding protein</fullName>
    </submittedName>
</protein>
<evidence type="ECO:0000256" key="2">
    <source>
        <dbReference type="ARBA" id="ARBA00022840"/>
    </source>
</evidence>
<feature type="domain" description="ABC transporter" evidence="3">
    <location>
        <begin position="5"/>
        <end position="235"/>
    </location>
</feature>
<evidence type="ECO:0000256" key="1">
    <source>
        <dbReference type="ARBA" id="ARBA00022741"/>
    </source>
</evidence>
<evidence type="ECO:0000313" key="4">
    <source>
        <dbReference type="EMBL" id="PPV16740.1"/>
    </source>
</evidence>
<dbReference type="AlphaFoldDB" id="A0A2S7FDH6"/>
<dbReference type="Gene3D" id="3.40.50.300">
    <property type="entry name" value="P-loop containing nucleotide triphosphate hydrolases"/>
    <property type="match status" value="1"/>
</dbReference>
<dbReference type="SUPFAM" id="SSF52540">
    <property type="entry name" value="P-loop containing nucleoside triphosphate hydrolases"/>
    <property type="match status" value="1"/>
</dbReference>